<feature type="region of interest" description="Disordered" evidence="1">
    <location>
        <begin position="229"/>
        <end position="288"/>
    </location>
</feature>
<proteinExistence type="predicted"/>
<keyword evidence="3" id="KW-1185">Reference proteome</keyword>
<dbReference type="AlphaFoldDB" id="A0A3D8SQ19"/>
<feature type="region of interest" description="Disordered" evidence="1">
    <location>
        <begin position="158"/>
        <end position="178"/>
    </location>
</feature>
<evidence type="ECO:0000256" key="1">
    <source>
        <dbReference type="SAM" id="MobiDB-lite"/>
    </source>
</evidence>
<protein>
    <submittedName>
        <fullName evidence="2">Uncharacterized protein</fullName>
    </submittedName>
</protein>
<comment type="caution">
    <text evidence="2">The sequence shown here is derived from an EMBL/GenBank/DDBJ whole genome shotgun (WGS) entry which is preliminary data.</text>
</comment>
<feature type="compositionally biased region" description="Low complexity" evidence="1">
    <location>
        <begin position="266"/>
        <end position="288"/>
    </location>
</feature>
<sequence>MAWAAAAVLPDTILPICPTLFPMPQLTITILEPTISTYCPTCDLAKSAGLPYTTTYEQVYGNVGPTGWFDKTYTITGVCTGTTPLATGVPSGFTTTAVVCTACSGSPTLTITTPIAALQSQESLPTSASTKNPSRTTAAVTSSQTNYIASGSTATTTFTPMVSAPPSQNNTGAAAPTPNISSELDSLFSQVFSSLGVMIFRSGISTTGVVSATPSASIIPSHSDIASSSALDATANSPTDTPQTNTGTGSPITTTASLPSPPLPSSPLAQSSSSQSANPTSPTTSSATRFTLKRDVSFATSLISGLLISYMY</sequence>
<feature type="compositionally biased region" description="Low complexity" evidence="1">
    <location>
        <begin position="244"/>
        <end position="258"/>
    </location>
</feature>
<feature type="region of interest" description="Disordered" evidence="1">
    <location>
        <begin position="122"/>
        <end position="143"/>
    </location>
</feature>
<accession>A0A3D8SQ19</accession>
<feature type="compositionally biased region" description="Polar residues" evidence="1">
    <location>
        <begin position="229"/>
        <end position="243"/>
    </location>
</feature>
<evidence type="ECO:0000313" key="3">
    <source>
        <dbReference type="Proteomes" id="UP000256645"/>
    </source>
</evidence>
<dbReference type="EMBL" id="PDLM01000001">
    <property type="protein sequence ID" value="RDW88413.1"/>
    <property type="molecule type" value="Genomic_DNA"/>
</dbReference>
<gene>
    <name evidence="2" type="ORF">BP6252_00445</name>
</gene>
<dbReference type="Proteomes" id="UP000256645">
    <property type="component" value="Unassembled WGS sequence"/>
</dbReference>
<name>A0A3D8SQ19_9HELO</name>
<evidence type="ECO:0000313" key="2">
    <source>
        <dbReference type="EMBL" id="RDW88413.1"/>
    </source>
</evidence>
<reference evidence="2 3" key="1">
    <citation type="journal article" date="2018" name="IMA Fungus">
        <title>IMA Genome-F 9: Draft genome sequence of Annulohypoxylon stygium, Aspergillus mulundensis, Berkeleyomyces basicola (syn. Thielaviopsis basicola), Ceratocystis smalleyi, two Cercospora beticola strains, Coleophoma cylindrospora, Fusarium fracticaudum, Phialophora cf. hyalina, and Morchella septimelata.</title>
        <authorList>
            <person name="Wingfield B.D."/>
            <person name="Bills G.F."/>
            <person name="Dong Y."/>
            <person name="Huang W."/>
            <person name="Nel W.J."/>
            <person name="Swalarsk-Parry B.S."/>
            <person name="Vaghefi N."/>
            <person name="Wilken P.M."/>
            <person name="An Z."/>
            <person name="de Beer Z.W."/>
            <person name="De Vos L."/>
            <person name="Chen L."/>
            <person name="Duong T.A."/>
            <person name="Gao Y."/>
            <person name="Hammerbacher A."/>
            <person name="Kikkert J.R."/>
            <person name="Li Y."/>
            <person name="Li H."/>
            <person name="Li K."/>
            <person name="Li Q."/>
            <person name="Liu X."/>
            <person name="Ma X."/>
            <person name="Naidoo K."/>
            <person name="Pethybridge S.J."/>
            <person name="Sun J."/>
            <person name="Steenkamp E.T."/>
            <person name="van der Nest M.A."/>
            <person name="van Wyk S."/>
            <person name="Wingfield M.J."/>
            <person name="Xiong C."/>
            <person name="Yue Q."/>
            <person name="Zhang X."/>
        </authorList>
    </citation>
    <scope>NUCLEOTIDE SEQUENCE [LARGE SCALE GENOMIC DNA]</scope>
    <source>
        <strain evidence="2 3">BP6252</strain>
    </source>
</reference>
<organism evidence="2 3">
    <name type="scientific">Coleophoma cylindrospora</name>
    <dbReference type="NCBI Taxonomy" id="1849047"/>
    <lineage>
        <taxon>Eukaryota</taxon>
        <taxon>Fungi</taxon>
        <taxon>Dikarya</taxon>
        <taxon>Ascomycota</taxon>
        <taxon>Pezizomycotina</taxon>
        <taxon>Leotiomycetes</taxon>
        <taxon>Helotiales</taxon>
        <taxon>Dermateaceae</taxon>
        <taxon>Coleophoma</taxon>
    </lineage>
</organism>
<dbReference type="STRING" id="1849047.A0A3D8SQ19"/>
<dbReference type="OrthoDB" id="10397891at2759"/>